<dbReference type="PATRIC" id="fig|28037.213.peg.116"/>
<evidence type="ECO:0000259" key="3">
    <source>
        <dbReference type="Pfam" id="PF02517"/>
    </source>
</evidence>
<gene>
    <name evidence="4" type="ORF">TZ91_00129</name>
</gene>
<accession>A0A0F2DQQ2</accession>
<evidence type="ECO:0000313" key="5">
    <source>
        <dbReference type="Proteomes" id="UP000033415"/>
    </source>
</evidence>
<comment type="caution">
    <text evidence="4">The sequence shown here is derived from an EMBL/GenBank/DDBJ whole genome shotgun (WGS) entry which is preliminary data.</text>
</comment>
<feature type="transmembrane region" description="Helical" evidence="2">
    <location>
        <begin position="41"/>
        <end position="61"/>
    </location>
</feature>
<dbReference type="GO" id="GO:0080120">
    <property type="term" value="P:CAAX-box protein maturation"/>
    <property type="evidence" value="ECO:0007669"/>
    <property type="project" value="UniProtKB-ARBA"/>
</dbReference>
<feature type="transmembrane region" description="Helical" evidence="2">
    <location>
        <begin position="82"/>
        <end position="104"/>
    </location>
</feature>
<feature type="transmembrane region" description="Helical" evidence="2">
    <location>
        <begin position="124"/>
        <end position="146"/>
    </location>
</feature>
<keyword evidence="4" id="KW-0645">Protease</keyword>
<dbReference type="Pfam" id="PF02517">
    <property type="entry name" value="Rce1-like"/>
    <property type="match status" value="1"/>
</dbReference>
<reference evidence="4 5" key="1">
    <citation type="submission" date="2015-02" db="EMBL/GenBank/DDBJ databases">
        <title>Evolution of amylase-binding proteins of oral streptococcal species.</title>
        <authorList>
            <person name="Haase E.M."/>
        </authorList>
    </citation>
    <scope>NUCLEOTIDE SEQUENCE [LARGE SCALE GENOMIC DNA]</scope>
    <source>
        <strain evidence="4 5">SK137</strain>
    </source>
</reference>
<feature type="domain" description="CAAX prenyl protease 2/Lysostaphin resistance protein A-like" evidence="3">
    <location>
        <begin position="128"/>
        <end position="212"/>
    </location>
</feature>
<evidence type="ECO:0000313" key="4">
    <source>
        <dbReference type="EMBL" id="KJQ72554.1"/>
    </source>
</evidence>
<proteinExistence type="inferred from homology"/>
<dbReference type="GO" id="GO:0004175">
    <property type="term" value="F:endopeptidase activity"/>
    <property type="evidence" value="ECO:0007669"/>
    <property type="project" value="UniProtKB-ARBA"/>
</dbReference>
<keyword evidence="2" id="KW-0472">Membrane</keyword>
<evidence type="ECO:0000256" key="2">
    <source>
        <dbReference type="SAM" id="Phobius"/>
    </source>
</evidence>
<dbReference type="EMBL" id="JYGQ01000001">
    <property type="protein sequence ID" value="KJQ72554.1"/>
    <property type="molecule type" value="Genomic_DNA"/>
</dbReference>
<dbReference type="GO" id="GO:0006508">
    <property type="term" value="P:proteolysis"/>
    <property type="evidence" value="ECO:0007669"/>
    <property type="project" value="UniProtKB-KW"/>
</dbReference>
<dbReference type="Proteomes" id="UP000033415">
    <property type="component" value="Unassembled WGS sequence"/>
</dbReference>
<keyword evidence="2" id="KW-0812">Transmembrane</keyword>
<protein>
    <submittedName>
        <fullName evidence="4">CAAX amino terminal protease family protein</fullName>
    </submittedName>
</protein>
<keyword evidence="4" id="KW-0378">Hydrolase</keyword>
<feature type="transmembrane region" description="Helical" evidence="2">
    <location>
        <begin position="180"/>
        <end position="195"/>
    </location>
</feature>
<evidence type="ECO:0000256" key="1">
    <source>
        <dbReference type="ARBA" id="ARBA00009067"/>
    </source>
</evidence>
<organism evidence="4 5">
    <name type="scientific">Streptococcus mitis</name>
    <dbReference type="NCBI Taxonomy" id="28037"/>
    <lineage>
        <taxon>Bacteria</taxon>
        <taxon>Bacillati</taxon>
        <taxon>Bacillota</taxon>
        <taxon>Bacilli</taxon>
        <taxon>Lactobacillales</taxon>
        <taxon>Streptococcaceae</taxon>
        <taxon>Streptococcus</taxon>
        <taxon>Streptococcus mitis group</taxon>
    </lineage>
</organism>
<dbReference type="InterPro" id="IPR003675">
    <property type="entry name" value="Rce1/LyrA-like_dom"/>
</dbReference>
<feature type="transmembrane region" description="Helical" evidence="2">
    <location>
        <begin position="158"/>
        <end position="174"/>
    </location>
</feature>
<feature type="transmembrane region" description="Helical" evidence="2">
    <location>
        <begin position="200"/>
        <end position="221"/>
    </location>
</feature>
<sequence length="222" mass="25045">MKKTISIFKKIITCFLLTFAIQVVPLTVVRQFYDGVIGDVFSVGVFFLSFFICLTILVYLIKSWGDETTLDCLPIKWVELKWIVLAYLANLVLVVGFIFFTTVLGKVHDNTSSLSFFQHLETSGFLYIVLFWLSTTFTQPLLEEILFRGIILGSLEKYSPIVAIILSAVLFGFAHDGEMLSQHLVSGIVLGILYIKRRNLYSCVVVHGLMNATVTCLFFLAT</sequence>
<name>A0A0F2DQQ2_STRMT</name>
<dbReference type="RefSeq" id="WP_033687354.1">
    <property type="nucleotide sequence ID" value="NZ_CAMHUS010000005.1"/>
</dbReference>
<keyword evidence="2" id="KW-1133">Transmembrane helix</keyword>
<dbReference type="PANTHER" id="PTHR43592:SF15">
    <property type="entry name" value="CAAX AMINO TERMINAL PROTEASE FAMILY PROTEIN"/>
    <property type="match status" value="1"/>
</dbReference>
<dbReference type="AlphaFoldDB" id="A0A0F2DQQ2"/>
<comment type="similarity">
    <text evidence="1">Belongs to the UPF0177 family.</text>
</comment>
<dbReference type="PANTHER" id="PTHR43592">
    <property type="entry name" value="CAAX AMINO TERMINAL PROTEASE"/>
    <property type="match status" value="1"/>
</dbReference>